<dbReference type="InterPro" id="IPR011010">
    <property type="entry name" value="DNA_brk_join_enz"/>
</dbReference>
<reference evidence="3 4" key="1">
    <citation type="submission" date="2018-03" db="EMBL/GenBank/DDBJ databases">
        <title>Genomic Encyclopedia of Archaeal and Bacterial Type Strains, Phase II (KMG-II): from individual species to whole genera.</title>
        <authorList>
            <person name="Goeker M."/>
        </authorList>
    </citation>
    <scope>NUCLEOTIDE SEQUENCE [LARGE SCALE GENOMIC DNA]</scope>
    <source>
        <strain evidence="3 4">DSM 100214</strain>
    </source>
</reference>
<evidence type="ECO:0000313" key="4">
    <source>
        <dbReference type="Proteomes" id="UP000247973"/>
    </source>
</evidence>
<dbReference type="Gene3D" id="1.10.150.130">
    <property type="match status" value="1"/>
</dbReference>
<sequence length="408" mass="46923">MATFKALVQKKRSDNTYVVYIRCTHNRSIKYIKTDLYVHERKIKGGEIIDQTILGQCAIKIKGYLDKLNNADNVNRWSVNDIVDFLTTEQTDIPFIPFCKSFIEEMRKENRGRSATNYMCALNSFVRHSGNNVTFQEINSIELTNWIKSLGDMKRAKESYPKYLKTMFDAGCSEYNDYNRNIIRIPSRPFTGVKIPKHDVAPKKAIDASVIKSILEFEAITEQTKKARDIAKLVFYLVGINTVDLFNLKHSNYINGKICYNRSKTKDSRTDKAYIEITVHPDILYLFEIYKGEERLFDFGYCNARSFNKQINIGLKTISDTLGIPQVGTYTFRHSWATIAYIDCGASIDSVALCLNHISAHKVTRLYVKDIFKPIEVLNSEVIDFVFGRKKVGKKKKKVDVKELELVG</sequence>
<keyword evidence="1" id="KW-0238">DNA-binding</keyword>
<gene>
    <name evidence="3" type="ORF">CLV62_12025</name>
</gene>
<dbReference type="SUPFAM" id="SSF56349">
    <property type="entry name" value="DNA breaking-rejoining enzymes"/>
    <property type="match status" value="1"/>
</dbReference>
<accession>A0A2V3PL74</accession>
<evidence type="ECO:0000313" key="3">
    <source>
        <dbReference type="EMBL" id="PXV62337.1"/>
    </source>
</evidence>
<dbReference type="EMBL" id="QICL01000020">
    <property type="protein sequence ID" value="PXV62337.1"/>
    <property type="molecule type" value="Genomic_DNA"/>
</dbReference>
<dbReference type="GO" id="GO:0003677">
    <property type="term" value="F:DNA binding"/>
    <property type="evidence" value="ECO:0007669"/>
    <property type="project" value="UniProtKB-KW"/>
</dbReference>
<proteinExistence type="predicted"/>
<organism evidence="3 4">
    <name type="scientific">Dysgonomonas alginatilytica</name>
    <dbReference type="NCBI Taxonomy" id="1605892"/>
    <lineage>
        <taxon>Bacteria</taxon>
        <taxon>Pseudomonadati</taxon>
        <taxon>Bacteroidota</taxon>
        <taxon>Bacteroidia</taxon>
        <taxon>Bacteroidales</taxon>
        <taxon>Dysgonomonadaceae</taxon>
        <taxon>Dysgonomonas</taxon>
    </lineage>
</organism>
<dbReference type="InterPro" id="IPR010998">
    <property type="entry name" value="Integrase_recombinase_N"/>
</dbReference>
<dbReference type="GO" id="GO:0006310">
    <property type="term" value="P:DNA recombination"/>
    <property type="evidence" value="ECO:0007669"/>
    <property type="project" value="UniProtKB-KW"/>
</dbReference>
<keyword evidence="2" id="KW-0233">DNA recombination</keyword>
<dbReference type="RefSeq" id="WP_110311474.1">
    <property type="nucleotide sequence ID" value="NZ_QICL01000020.1"/>
</dbReference>
<dbReference type="Gene3D" id="1.10.443.10">
    <property type="entry name" value="Intergrase catalytic core"/>
    <property type="match status" value="1"/>
</dbReference>
<comment type="caution">
    <text evidence="3">The sequence shown here is derived from an EMBL/GenBank/DDBJ whole genome shotgun (WGS) entry which is preliminary data.</text>
</comment>
<keyword evidence="4" id="KW-1185">Reference proteome</keyword>
<dbReference type="GO" id="GO:0015074">
    <property type="term" value="P:DNA integration"/>
    <property type="evidence" value="ECO:0007669"/>
    <property type="project" value="InterPro"/>
</dbReference>
<protein>
    <submittedName>
        <fullName evidence="3">Integrase-like protein</fullName>
    </submittedName>
</protein>
<dbReference type="Proteomes" id="UP000247973">
    <property type="component" value="Unassembled WGS sequence"/>
</dbReference>
<evidence type="ECO:0000256" key="1">
    <source>
        <dbReference type="ARBA" id="ARBA00023125"/>
    </source>
</evidence>
<name>A0A2V3PL74_9BACT</name>
<dbReference type="AlphaFoldDB" id="A0A2V3PL74"/>
<dbReference type="OrthoDB" id="997805at2"/>
<dbReference type="InterPro" id="IPR013762">
    <property type="entry name" value="Integrase-like_cat_sf"/>
</dbReference>
<evidence type="ECO:0000256" key="2">
    <source>
        <dbReference type="ARBA" id="ARBA00023172"/>
    </source>
</evidence>